<evidence type="ECO:0000256" key="3">
    <source>
        <dbReference type="ARBA" id="ARBA00022801"/>
    </source>
</evidence>
<dbReference type="PANTHER" id="PTHR46233:SF3">
    <property type="entry name" value="HYDROXYACYLGLUTATHIONE HYDROLASE GLOC"/>
    <property type="match status" value="1"/>
</dbReference>
<dbReference type="GO" id="GO:0016787">
    <property type="term" value="F:hydrolase activity"/>
    <property type="evidence" value="ECO:0007669"/>
    <property type="project" value="UniProtKB-KW"/>
</dbReference>
<evidence type="ECO:0000313" key="7">
    <source>
        <dbReference type="Proteomes" id="UP000184476"/>
    </source>
</evidence>
<dbReference type="GO" id="GO:0046872">
    <property type="term" value="F:metal ion binding"/>
    <property type="evidence" value="ECO:0007669"/>
    <property type="project" value="UniProtKB-KW"/>
</dbReference>
<name>A0A1M4V0S0_9BACL</name>
<dbReference type="CDD" id="cd06262">
    <property type="entry name" value="metallo-hydrolase-like_MBL-fold"/>
    <property type="match status" value="1"/>
</dbReference>
<evidence type="ECO:0000259" key="5">
    <source>
        <dbReference type="SMART" id="SM00849"/>
    </source>
</evidence>
<keyword evidence="3" id="KW-0378">Hydrolase</keyword>
<dbReference type="InterPro" id="IPR001279">
    <property type="entry name" value="Metallo-B-lactamas"/>
</dbReference>
<dbReference type="Proteomes" id="UP000184476">
    <property type="component" value="Unassembled WGS sequence"/>
</dbReference>
<sequence>MNIETFTLGPLGTHTYLLTDEQRKEAIVLDPGYDPVSLLQKIEEYSCQVQAIVLTHAHFDHIGGLNQLREYTKAKVYLHQQEASWLADPSKNGSAQLPLEFMVTCESADILLKGNEKIRWIGREFQILHTPGHSPGSISLYHEPYLFSGDAIFRQSIGRTDLYQGNYDQLITSIHRKLLTLPSETTIFPGHGSKTNIDFERKYNPFLSD</sequence>
<comment type="cofactor">
    <cofactor evidence="1">
        <name>Zn(2+)</name>
        <dbReference type="ChEBI" id="CHEBI:29105"/>
    </cofactor>
</comment>
<keyword evidence="2" id="KW-0479">Metal-binding</keyword>
<dbReference type="EMBL" id="FQVL01000002">
    <property type="protein sequence ID" value="SHE62566.1"/>
    <property type="molecule type" value="Genomic_DNA"/>
</dbReference>
<proteinExistence type="predicted"/>
<evidence type="ECO:0000256" key="2">
    <source>
        <dbReference type="ARBA" id="ARBA00022723"/>
    </source>
</evidence>
<dbReference type="RefSeq" id="WP_073153251.1">
    <property type="nucleotide sequence ID" value="NZ_FQVL01000002.1"/>
</dbReference>
<reference evidence="6 7" key="1">
    <citation type="submission" date="2016-11" db="EMBL/GenBank/DDBJ databases">
        <authorList>
            <person name="Jaros S."/>
            <person name="Januszkiewicz K."/>
            <person name="Wedrychowicz H."/>
        </authorList>
    </citation>
    <scope>NUCLEOTIDE SEQUENCE [LARGE SCALE GENOMIC DNA]</scope>
    <source>
        <strain evidence="6 7">DSM 44666</strain>
    </source>
</reference>
<dbReference type="PANTHER" id="PTHR46233">
    <property type="entry name" value="HYDROXYACYLGLUTATHIONE HYDROLASE GLOC"/>
    <property type="match status" value="1"/>
</dbReference>
<dbReference type="Gene3D" id="3.60.15.10">
    <property type="entry name" value="Ribonuclease Z/Hydroxyacylglutathione hydrolase-like"/>
    <property type="match status" value="1"/>
</dbReference>
<dbReference type="InterPro" id="IPR036866">
    <property type="entry name" value="RibonucZ/Hydroxyglut_hydro"/>
</dbReference>
<dbReference type="Pfam" id="PF00753">
    <property type="entry name" value="Lactamase_B"/>
    <property type="match status" value="1"/>
</dbReference>
<evidence type="ECO:0000256" key="4">
    <source>
        <dbReference type="ARBA" id="ARBA00022833"/>
    </source>
</evidence>
<gene>
    <name evidence="6" type="ORF">SAMN05444392_102115</name>
</gene>
<keyword evidence="4" id="KW-0862">Zinc</keyword>
<feature type="domain" description="Metallo-beta-lactamase" evidence="5">
    <location>
        <begin position="12"/>
        <end position="191"/>
    </location>
</feature>
<evidence type="ECO:0000313" key="6">
    <source>
        <dbReference type="EMBL" id="SHE62566.1"/>
    </source>
</evidence>
<dbReference type="OrthoDB" id="9802248at2"/>
<dbReference type="SUPFAM" id="SSF56281">
    <property type="entry name" value="Metallo-hydrolase/oxidoreductase"/>
    <property type="match status" value="1"/>
</dbReference>
<evidence type="ECO:0000256" key="1">
    <source>
        <dbReference type="ARBA" id="ARBA00001947"/>
    </source>
</evidence>
<dbReference type="InterPro" id="IPR051453">
    <property type="entry name" value="MBL_Glyoxalase_II"/>
</dbReference>
<accession>A0A1M4V0S0</accession>
<protein>
    <submittedName>
        <fullName evidence="6">Glyoxylase, beta-lactamase superfamily II</fullName>
    </submittedName>
</protein>
<dbReference type="SMART" id="SM00849">
    <property type="entry name" value="Lactamase_B"/>
    <property type="match status" value="1"/>
</dbReference>
<keyword evidence="7" id="KW-1185">Reference proteome</keyword>
<dbReference type="AlphaFoldDB" id="A0A1M4V0S0"/>
<organism evidence="6 7">
    <name type="scientific">Seinonella peptonophila</name>
    <dbReference type="NCBI Taxonomy" id="112248"/>
    <lineage>
        <taxon>Bacteria</taxon>
        <taxon>Bacillati</taxon>
        <taxon>Bacillota</taxon>
        <taxon>Bacilli</taxon>
        <taxon>Bacillales</taxon>
        <taxon>Thermoactinomycetaceae</taxon>
        <taxon>Seinonella</taxon>
    </lineage>
</organism>
<dbReference type="STRING" id="112248.SAMN05444392_102115"/>